<dbReference type="GO" id="GO:0106141">
    <property type="term" value="F:flavin prenyltransferase activity"/>
    <property type="evidence" value="ECO:0007669"/>
    <property type="project" value="UniProtKB-EC"/>
</dbReference>
<protein>
    <recommendedName>
        <fullName evidence="7">Flavin prenyltransferase UbiX</fullName>
        <ecNumber evidence="7">2.5.1.129</ecNumber>
    </recommendedName>
</protein>
<dbReference type="InterPro" id="IPR036551">
    <property type="entry name" value="Flavin_trans-like"/>
</dbReference>
<reference evidence="9 10" key="1">
    <citation type="submission" date="2018-11" db="EMBL/GenBank/DDBJ databases">
        <title>Genome sequencing and assembly of Clostridium tagluense strain A121.</title>
        <authorList>
            <person name="Murakami T."/>
            <person name="Segawa T."/>
            <person name="Shcherbakova V.A."/>
            <person name="Mori H."/>
            <person name="Yoshimura Y."/>
        </authorList>
    </citation>
    <scope>NUCLEOTIDE SEQUENCE [LARGE SCALE GENOMIC DNA]</scope>
    <source>
        <strain evidence="9 10">A121</strain>
    </source>
</reference>
<feature type="binding site" evidence="7">
    <location>
        <begin position="10"/>
        <end position="12"/>
    </location>
    <ligand>
        <name>FMN</name>
        <dbReference type="ChEBI" id="CHEBI:58210"/>
    </ligand>
</feature>
<dbReference type="Proteomes" id="UP000287872">
    <property type="component" value="Unassembled WGS sequence"/>
</dbReference>
<evidence type="ECO:0000256" key="6">
    <source>
        <dbReference type="ARBA" id="ARBA00060793"/>
    </source>
</evidence>
<comment type="caution">
    <text evidence="9">The sequence shown here is derived from an EMBL/GenBank/DDBJ whole genome shotgun (WGS) entry which is preliminary data.</text>
</comment>
<dbReference type="NCBIfam" id="TIGR00421">
    <property type="entry name" value="ubiX_pad"/>
    <property type="match status" value="1"/>
</dbReference>
<dbReference type="AlphaFoldDB" id="A0A401UM96"/>
<evidence type="ECO:0000256" key="1">
    <source>
        <dbReference type="ARBA" id="ARBA00022602"/>
    </source>
</evidence>
<dbReference type="HAMAP" id="MF_01984">
    <property type="entry name" value="ubiX_pad"/>
    <property type="match status" value="1"/>
</dbReference>
<evidence type="ECO:0000313" key="10">
    <source>
        <dbReference type="Proteomes" id="UP000287872"/>
    </source>
</evidence>
<dbReference type="PANTHER" id="PTHR43374">
    <property type="entry name" value="FLAVIN PRENYLTRANSFERASE"/>
    <property type="match status" value="1"/>
</dbReference>
<feature type="binding site" evidence="7">
    <location>
        <position position="158"/>
    </location>
    <ligand>
        <name>dimethylallyl phosphate</name>
        <dbReference type="ChEBI" id="CHEBI:88052"/>
    </ligand>
</feature>
<keyword evidence="3 7" id="KW-0288">FMN</keyword>
<dbReference type="Gene3D" id="3.40.50.1950">
    <property type="entry name" value="Flavin prenyltransferase-like"/>
    <property type="match status" value="1"/>
</dbReference>
<dbReference type="OrthoDB" id="9781577at2"/>
<evidence type="ECO:0000259" key="8">
    <source>
        <dbReference type="Pfam" id="PF02441"/>
    </source>
</evidence>
<dbReference type="EMBL" id="BHYK01000011">
    <property type="protein sequence ID" value="GCD10652.1"/>
    <property type="molecule type" value="Genomic_DNA"/>
</dbReference>
<dbReference type="PANTHER" id="PTHR43374:SF1">
    <property type="entry name" value="FLAVIN PRENYLTRANSFERASE PAD1, MITOCHONDRIAL"/>
    <property type="match status" value="1"/>
</dbReference>
<organism evidence="9 10">
    <name type="scientific">Clostridium tagluense</name>
    <dbReference type="NCBI Taxonomy" id="360422"/>
    <lineage>
        <taxon>Bacteria</taxon>
        <taxon>Bacillati</taxon>
        <taxon>Bacillota</taxon>
        <taxon>Clostridia</taxon>
        <taxon>Eubacteriales</taxon>
        <taxon>Clostridiaceae</taxon>
        <taxon>Clostridium</taxon>
    </lineage>
</organism>
<accession>A0A401UM96</accession>
<feature type="binding site" evidence="7">
    <location>
        <begin position="93"/>
        <end position="96"/>
    </location>
    <ligand>
        <name>FMN</name>
        <dbReference type="ChEBI" id="CHEBI:58210"/>
    </ligand>
</feature>
<comment type="catalytic activity">
    <reaction evidence="5 7">
        <text>dimethylallyl phosphate + FMNH2 = prenylated FMNH2 + phosphate</text>
        <dbReference type="Rhea" id="RHEA:37743"/>
        <dbReference type="ChEBI" id="CHEBI:43474"/>
        <dbReference type="ChEBI" id="CHEBI:57618"/>
        <dbReference type="ChEBI" id="CHEBI:87467"/>
        <dbReference type="ChEBI" id="CHEBI:88052"/>
        <dbReference type="EC" id="2.5.1.129"/>
    </reaction>
</comment>
<dbReference type="FunFam" id="3.40.50.1950:FF:000001">
    <property type="entry name" value="Flavin prenyltransferase UbiX"/>
    <property type="match status" value="1"/>
</dbReference>
<feature type="domain" description="Flavoprotein" evidence="8">
    <location>
        <begin position="3"/>
        <end position="178"/>
    </location>
</feature>
<evidence type="ECO:0000256" key="4">
    <source>
        <dbReference type="ARBA" id="ARBA00022679"/>
    </source>
</evidence>
<evidence type="ECO:0000256" key="2">
    <source>
        <dbReference type="ARBA" id="ARBA00022630"/>
    </source>
</evidence>
<sequence>MGRYIVGITGASGSIYGVRLIEELIKGDNEVYLVITNNGRKVLEYELEIDFDGWLKNLSNSKGRLNLCDIEDMFSSIASGSFKTDGMVIVPCSMGTLSKISSGTSDNLLIRAADVMIKEKRKLILIPRETPLSSIHLQNMLFLSNLNVLIIPPMPAFYEKPKTIEDMVNITVGRILSSLNVDNEMYHEWGINK</sequence>
<evidence type="ECO:0000256" key="3">
    <source>
        <dbReference type="ARBA" id="ARBA00022643"/>
    </source>
</evidence>
<feature type="binding site" evidence="7">
    <location>
        <position position="36"/>
    </location>
    <ligand>
        <name>FMN</name>
        <dbReference type="ChEBI" id="CHEBI:58210"/>
    </ligand>
</feature>
<proteinExistence type="inferred from homology"/>
<dbReference type="InterPro" id="IPR003382">
    <property type="entry name" value="Flavoprotein"/>
</dbReference>
<evidence type="ECO:0000256" key="5">
    <source>
        <dbReference type="ARBA" id="ARBA00050612"/>
    </source>
</evidence>
<dbReference type="EC" id="2.5.1.129" evidence="7"/>
<keyword evidence="10" id="KW-1185">Reference proteome</keyword>
<feature type="binding site" evidence="7">
    <location>
        <position position="128"/>
    </location>
    <ligand>
        <name>FMN</name>
        <dbReference type="ChEBI" id="CHEBI:58210"/>
    </ligand>
</feature>
<comment type="similarity">
    <text evidence="6 7">Belongs to the UbiX/PAD1 family.</text>
</comment>
<dbReference type="Pfam" id="PF02441">
    <property type="entry name" value="Flavoprotein"/>
    <property type="match status" value="1"/>
</dbReference>
<dbReference type="InterPro" id="IPR004507">
    <property type="entry name" value="UbiX-like"/>
</dbReference>
<dbReference type="GO" id="GO:0016831">
    <property type="term" value="F:carboxy-lyase activity"/>
    <property type="evidence" value="ECO:0007669"/>
    <property type="project" value="TreeGrafter"/>
</dbReference>
<dbReference type="NCBIfam" id="NF004685">
    <property type="entry name" value="PRK06029.1"/>
    <property type="match status" value="1"/>
</dbReference>
<evidence type="ECO:0000313" key="9">
    <source>
        <dbReference type="EMBL" id="GCD10652.1"/>
    </source>
</evidence>
<keyword evidence="2 7" id="KW-0285">Flavoprotein</keyword>
<dbReference type="SUPFAM" id="SSF52507">
    <property type="entry name" value="Homo-oligomeric flavin-containing Cys decarboxylases, HFCD"/>
    <property type="match status" value="1"/>
</dbReference>
<name>A0A401UM96_9CLOT</name>
<keyword evidence="1 7" id="KW-0637">Prenyltransferase</keyword>
<gene>
    <name evidence="7" type="primary">ubiX</name>
    <name evidence="9" type="ORF">Ctaglu_22750</name>
</gene>
<dbReference type="RefSeq" id="WP_125001645.1">
    <property type="nucleotide sequence ID" value="NZ_BHYK01000011.1"/>
</dbReference>
<keyword evidence="4 7" id="KW-0808">Transferase</keyword>
<feature type="binding site" evidence="7">
    <location>
        <position position="174"/>
    </location>
    <ligand>
        <name>dimethylallyl phosphate</name>
        <dbReference type="ChEBI" id="CHEBI:88052"/>
    </ligand>
</feature>
<comment type="caution">
    <text evidence="7">Lacks conserved residue(s) required for the propagation of feature annotation.</text>
</comment>
<comment type="function">
    <text evidence="7">Flavin prenyltransferase that catalyzes the synthesis of the prenylated FMN cofactor (prenyl-FMN) for 4-hydroxy-3-polyprenylbenzoic acid decarboxylase UbiD. The prenyltransferase is metal-independent and links a dimethylallyl moiety from dimethylallyl monophosphate (DMAP) to the flavin N5 and C6 atoms of FMN.</text>
</comment>
<evidence type="ECO:0000256" key="7">
    <source>
        <dbReference type="HAMAP-Rule" id="MF_01984"/>
    </source>
</evidence>